<dbReference type="CDD" id="cd04182">
    <property type="entry name" value="GT_2_like_f"/>
    <property type="match status" value="1"/>
</dbReference>
<dbReference type="Gene3D" id="1.10.3210.10">
    <property type="entry name" value="Hypothetical protein af1432"/>
    <property type="match status" value="1"/>
</dbReference>
<keyword evidence="2" id="KW-0548">Nucleotidyltransferase</keyword>
<dbReference type="PANTHER" id="PTHR43777:SF1">
    <property type="entry name" value="MOLYBDENUM COFACTOR CYTIDYLYLTRANSFERASE"/>
    <property type="match status" value="1"/>
</dbReference>
<evidence type="ECO:0000259" key="1">
    <source>
        <dbReference type="SMART" id="SM00471"/>
    </source>
</evidence>
<name>A0A1M5ZB51_9FIRM</name>
<dbReference type="Gene3D" id="3.90.550.10">
    <property type="entry name" value="Spore Coat Polysaccharide Biosynthesis Protein SpsA, Chain A"/>
    <property type="match status" value="1"/>
</dbReference>
<dbReference type="PANTHER" id="PTHR43777">
    <property type="entry name" value="MOLYBDENUM COFACTOR CYTIDYLYLTRANSFERASE"/>
    <property type="match status" value="1"/>
</dbReference>
<dbReference type="RefSeq" id="WP_073081986.1">
    <property type="nucleotide sequence ID" value="NZ_FQXV01000016.1"/>
</dbReference>
<dbReference type="SUPFAM" id="SSF53448">
    <property type="entry name" value="Nucleotide-diphospho-sugar transferases"/>
    <property type="match status" value="1"/>
</dbReference>
<keyword evidence="3" id="KW-1185">Reference proteome</keyword>
<dbReference type="AlphaFoldDB" id="A0A1M5ZB51"/>
<dbReference type="InterPro" id="IPR006674">
    <property type="entry name" value="HD_domain"/>
</dbReference>
<dbReference type="Proteomes" id="UP000183995">
    <property type="component" value="Unassembled WGS sequence"/>
</dbReference>
<protein>
    <submittedName>
        <fullName evidence="2">CTP:molybdopterin cytidylyltransferase MocA</fullName>
    </submittedName>
</protein>
<feature type="domain" description="HD/PDEase" evidence="1">
    <location>
        <begin position="217"/>
        <end position="325"/>
    </location>
</feature>
<dbReference type="NCBIfam" id="NF045665">
    <property type="entry name" value="NTPtran_DVU1551"/>
    <property type="match status" value="1"/>
</dbReference>
<sequence length="373" mass="40967">MKIGLIILSAGYSQRMGVLKPLLPVGEESALHRAVGLGKLEKVHTISVVTGYRHEDVEAELDRCRAKNVRHIFNSRFSEGMFTSVKAGIHSLPADLDGFFLLPVDHCAVRPETLEKIIAAFILDNGKTVVYPTYNGRRGHPPLIPRGFAAGLRDYDGADGMRGYLSRFPAAEVETDDGGTVTDMDTPADYEALLRYLGLPVYPDADTCARLMEKYKMPDNVAAHCREVNALALRLSGLLREKGGLIDEGLLSAACLLHDIARAEPEHANAGAKLLLCEGYPAAARLVDIHMDLPEDYVPQPDEAALLYLADKLCRAGARAPVGRTRQALQARFAGNPEALAMAMKRMDRAQQILDMLRERYGVTYRDMDIPAE</sequence>
<organism evidence="2 3">
    <name type="scientific">Sporobacter termitidis DSM 10068</name>
    <dbReference type="NCBI Taxonomy" id="1123282"/>
    <lineage>
        <taxon>Bacteria</taxon>
        <taxon>Bacillati</taxon>
        <taxon>Bacillota</taxon>
        <taxon>Clostridia</taxon>
        <taxon>Eubacteriales</taxon>
        <taxon>Oscillospiraceae</taxon>
        <taxon>Sporobacter</taxon>
    </lineage>
</organism>
<accession>A0A1M5ZB51</accession>
<dbReference type="GO" id="GO:0016779">
    <property type="term" value="F:nucleotidyltransferase activity"/>
    <property type="evidence" value="ECO:0007669"/>
    <property type="project" value="UniProtKB-KW"/>
</dbReference>
<dbReference type="OrthoDB" id="285216at2"/>
<evidence type="ECO:0000313" key="3">
    <source>
        <dbReference type="Proteomes" id="UP000183995"/>
    </source>
</evidence>
<reference evidence="2 3" key="1">
    <citation type="submission" date="2016-11" db="EMBL/GenBank/DDBJ databases">
        <authorList>
            <person name="Jaros S."/>
            <person name="Januszkiewicz K."/>
            <person name="Wedrychowicz H."/>
        </authorList>
    </citation>
    <scope>NUCLEOTIDE SEQUENCE [LARGE SCALE GENOMIC DNA]</scope>
    <source>
        <strain evidence="2 3">DSM 10068</strain>
    </source>
</reference>
<dbReference type="SUPFAM" id="SSF109604">
    <property type="entry name" value="HD-domain/PDEase-like"/>
    <property type="match status" value="1"/>
</dbReference>
<dbReference type="EMBL" id="FQXV01000016">
    <property type="protein sequence ID" value="SHI21412.1"/>
    <property type="molecule type" value="Genomic_DNA"/>
</dbReference>
<dbReference type="InterPro" id="IPR003607">
    <property type="entry name" value="HD/PDEase_dom"/>
</dbReference>
<dbReference type="STRING" id="1123282.SAMN02745823_03468"/>
<gene>
    <name evidence="2" type="ORF">SAMN02745823_03468</name>
</gene>
<dbReference type="InterPro" id="IPR029044">
    <property type="entry name" value="Nucleotide-diphossugar_trans"/>
</dbReference>
<dbReference type="SMART" id="SM00471">
    <property type="entry name" value="HDc"/>
    <property type="match status" value="1"/>
</dbReference>
<dbReference type="Pfam" id="PF12804">
    <property type="entry name" value="NTP_transf_3"/>
    <property type="match status" value="1"/>
</dbReference>
<dbReference type="InterPro" id="IPR054703">
    <property type="entry name" value="Mop-rel"/>
</dbReference>
<dbReference type="InterPro" id="IPR025877">
    <property type="entry name" value="MobA-like_NTP_Trfase"/>
</dbReference>
<proteinExistence type="predicted"/>
<keyword evidence="2" id="KW-0808">Transferase</keyword>
<dbReference type="CDD" id="cd00077">
    <property type="entry name" value="HDc"/>
    <property type="match status" value="1"/>
</dbReference>
<dbReference type="Pfam" id="PF01966">
    <property type="entry name" value="HD"/>
    <property type="match status" value="1"/>
</dbReference>
<evidence type="ECO:0000313" key="2">
    <source>
        <dbReference type="EMBL" id="SHI21412.1"/>
    </source>
</evidence>